<sequence>MIDILSPLQGVRIRLHLLFWLVIFSSVWTGQFLELITLFVLVLIHELGHISAAHSFRWRITSLELLPFGGVAKTDEWGTVPAREEVIVALAGPFHNVMMVLSGLAFYHAGWWTDDWTRYFVQGNTMLALFNLLPVYPLDGGRVMQAVLGRGMSYRKAILWSLRISAVFTMGLLFWSVVGSSFSFNLFVIGLFLLQANWFAWRQKEYQYIRFLMHRRQMPVPATARVTSIDARDTDSLLKVIRRFRKDAYHVVHVVDGKGRRLCSIPEEILLKAYFDDKKLQAALGDLIA</sequence>
<proteinExistence type="inferred from homology"/>
<keyword evidence="5 12" id="KW-0812">Transmembrane</keyword>
<keyword evidence="7" id="KW-0378">Hydrolase</keyword>
<evidence type="ECO:0000256" key="5">
    <source>
        <dbReference type="ARBA" id="ARBA00022692"/>
    </source>
</evidence>
<keyword evidence="9 12" id="KW-1133">Transmembrane helix</keyword>
<name>A0A8J2VC14_9BACL</name>
<evidence type="ECO:0000259" key="13">
    <source>
        <dbReference type="Pfam" id="PF02163"/>
    </source>
</evidence>
<keyword evidence="11 12" id="KW-0472">Membrane</keyword>
<evidence type="ECO:0000256" key="6">
    <source>
        <dbReference type="ARBA" id="ARBA00022723"/>
    </source>
</evidence>
<evidence type="ECO:0000256" key="3">
    <source>
        <dbReference type="ARBA" id="ARBA00007931"/>
    </source>
</evidence>
<dbReference type="GO" id="GO:0008237">
    <property type="term" value="F:metallopeptidase activity"/>
    <property type="evidence" value="ECO:0007669"/>
    <property type="project" value="UniProtKB-KW"/>
</dbReference>
<accession>A0A8J2VC14</accession>
<keyword evidence="4" id="KW-0645">Protease</keyword>
<dbReference type="Proteomes" id="UP000625210">
    <property type="component" value="Unassembled WGS sequence"/>
</dbReference>
<reference evidence="14" key="1">
    <citation type="journal article" date="2014" name="Int. J. Syst. Evol. Microbiol.">
        <title>Complete genome sequence of Corynebacterium casei LMG S-19264T (=DSM 44701T), isolated from a smear-ripened cheese.</title>
        <authorList>
            <consortium name="US DOE Joint Genome Institute (JGI-PGF)"/>
            <person name="Walter F."/>
            <person name="Albersmeier A."/>
            <person name="Kalinowski J."/>
            <person name="Ruckert C."/>
        </authorList>
    </citation>
    <scope>NUCLEOTIDE SEQUENCE</scope>
    <source>
        <strain evidence="14">CGMCC 1.15179</strain>
    </source>
</reference>
<evidence type="ECO:0000256" key="12">
    <source>
        <dbReference type="SAM" id="Phobius"/>
    </source>
</evidence>
<evidence type="ECO:0000256" key="7">
    <source>
        <dbReference type="ARBA" id="ARBA00022801"/>
    </source>
</evidence>
<dbReference type="PANTHER" id="PTHR39188">
    <property type="entry name" value="MEMBRANE-ASSOCIATED ZINC METALLOPROTEASE M50B"/>
    <property type="match status" value="1"/>
</dbReference>
<dbReference type="GO" id="GO:0046872">
    <property type="term" value="F:metal ion binding"/>
    <property type="evidence" value="ECO:0007669"/>
    <property type="project" value="UniProtKB-KW"/>
</dbReference>
<dbReference type="Pfam" id="PF02163">
    <property type="entry name" value="Peptidase_M50"/>
    <property type="match status" value="2"/>
</dbReference>
<comment type="subcellular location">
    <subcellularLocation>
        <location evidence="2">Membrane</location>
        <topology evidence="2">Multi-pass membrane protein</topology>
    </subcellularLocation>
</comment>
<evidence type="ECO:0000313" key="14">
    <source>
        <dbReference type="EMBL" id="GGE18608.1"/>
    </source>
</evidence>
<comment type="similarity">
    <text evidence="3">Belongs to the peptidase M50B family.</text>
</comment>
<evidence type="ECO:0000256" key="2">
    <source>
        <dbReference type="ARBA" id="ARBA00004141"/>
    </source>
</evidence>
<evidence type="ECO:0000256" key="4">
    <source>
        <dbReference type="ARBA" id="ARBA00022670"/>
    </source>
</evidence>
<organism evidence="14 15">
    <name type="scientific">Marinithermofilum abyssi</name>
    <dbReference type="NCBI Taxonomy" id="1571185"/>
    <lineage>
        <taxon>Bacteria</taxon>
        <taxon>Bacillati</taxon>
        <taxon>Bacillota</taxon>
        <taxon>Bacilli</taxon>
        <taxon>Bacillales</taxon>
        <taxon>Thermoactinomycetaceae</taxon>
        <taxon>Marinithermofilum</taxon>
    </lineage>
</organism>
<dbReference type="GO" id="GO:0016020">
    <property type="term" value="C:membrane"/>
    <property type="evidence" value="ECO:0007669"/>
    <property type="project" value="UniProtKB-SubCell"/>
</dbReference>
<dbReference type="RefSeq" id="WP_188647802.1">
    <property type="nucleotide sequence ID" value="NZ_BMHQ01000006.1"/>
</dbReference>
<dbReference type="EMBL" id="BMHQ01000006">
    <property type="protein sequence ID" value="GGE18608.1"/>
    <property type="molecule type" value="Genomic_DNA"/>
</dbReference>
<evidence type="ECO:0000256" key="11">
    <source>
        <dbReference type="ARBA" id="ARBA00023136"/>
    </source>
</evidence>
<comment type="cofactor">
    <cofactor evidence="1">
        <name>Zn(2+)</name>
        <dbReference type="ChEBI" id="CHEBI:29105"/>
    </cofactor>
</comment>
<evidence type="ECO:0000256" key="8">
    <source>
        <dbReference type="ARBA" id="ARBA00022833"/>
    </source>
</evidence>
<protein>
    <submittedName>
        <fullName evidence="14">Stage IV sporulation protein FB</fullName>
    </submittedName>
</protein>
<feature type="transmembrane region" description="Helical" evidence="12">
    <location>
        <begin position="86"/>
        <end position="107"/>
    </location>
</feature>
<feature type="domain" description="Peptidase M50" evidence="13">
    <location>
        <begin position="35"/>
        <end position="105"/>
    </location>
</feature>
<dbReference type="AlphaFoldDB" id="A0A8J2VC14"/>
<reference evidence="14" key="2">
    <citation type="submission" date="2020-09" db="EMBL/GenBank/DDBJ databases">
        <authorList>
            <person name="Sun Q."/>
            <person name="Zhou Y."/>
        </authorList>
    </citation>
    <scope>NUCLEOTIDE SEQUENCE</scope>
    <source>
        <strain evidence="14">CGMCC 1.15179</strain>
    </source>
</reference>
<dbReference type="GO" id="GO:0006508">
    <property type="term" value="P:proteolysis"/>
    <property type="evidence" value="ECO:0007669"/>
    <property type="project" value="UniProtKB-KW"/>
</dbReference>
<feature type="transmembrane region" description="Helical" evidence="12">
    <location>
        <begin position="17"/>
        <end position="44"/>
    </location>
</feature>
<feature type="transmembrane region" description="Helical" evidence="12">
    <location>
        <begin position="157"/>
        <end position="178"/>
    </location>
</feature>
<gene>
    <name evidence="14" type="ORF">GCM10011571_20660</name>
</gene>
<dbReference type="InterPro" id="IPR008915">
    <property type="entry name" value="Peptidase_M50"/>
</dbReference>
<keyword evidence="10" id="KW-0482">Metalloprotease</keyword>
<comment type="caution">
    <text evidence="14">The sequence shown here is derived from an EMBL/GenBank/DDBJ whole genome shotgun (WGS) entry which is preliminary data.</text>
</comment>
<evidence type="ECO:0000256" key="10">
    <source>
        <dbReference type="ARBA" id="ARBA00023049"/>
    </source>
</evidence>
<feature type="transmembrane region" description="Helical" evidence="12">
    <location>
        <begin position="119"/>
        <end position="136"/>
    </location>
</feature>
<keyword evidence="15" id="KW-1185">Reference proteome</keyword>
<dbReference type="CDD" id="cd06161">
    <property type="entry name" value="S2P-M50_SpoIVFB"/>
    <property type="match status" value="1"/>
</dbReference>
<evidence type="ECO:0000256" key="9">
    <source>
        <dbReference type="ARBA" id="ARBA00022989"/>
    </source>
</evidence>
<feature type="domain" description="Peptidase M50" evidence="13">
    <location>
        <begin position="122"/>
        <end position="171"/>
    </location>
</feature>
<feature type="transmembrane region" description="Helical" evidence="12">
    <location>
        <begin position="184"/>
        <end position="201"/>
    </location>
</feature>
<evidence type="ECO:0000256" key="1">
    <source>
        <dbReference type="ARBA" id="ARBA00001947"/>
    </source>
</evidence>
<keyword evidence="8" id="KW-0862">Zinc</keyword>
<dbReference type="PANTHER" id="PTHR39188:SF3">
    <property type="entry name" value="STAGE IV SPORULATION PROTEIN FB"/>
    <property type="match status" value="1"/>
</dbReference>
<keyword evidence="6" id="KW-0479">Metal-binding</keyword>
<evidence type="ECO:0000313" key="15">
    <source>
        <dbReference type="Proteomes" id="UP000625210"/>
    </source>
</evidence>